<evidence type="ECO:0000313" key="2">
    <source>
        <dbReference type="EMBL" id="PZX07562.1"/>
    </source>
</evidence>
<dbReference type="Pfam" id="PF10112">
    <property type="entry name" value="Halogen_Hydrol"/>
    <property type="match status" value="1"/>
</dbReference>
<feature type="transmembrane region" description="Helical" evidence="1">
    <location>
        <begin position="33"/>
        <end position="51"/>
    </location>
</feature>
<dbReference type="RefSeq" id="WP_111438200.1">
    <property type="nucleotide sequence ID" value="NZ_QKZI01000001.1"/>
</dbReference>
<keyword evidence="1" id="KW-1133">Transmembrane helix</keyword>
<name>A0A2W7MJU8_9BACI</name>
<protein>
    <submittedName>
        <fullName evidence="2">5-bromo-4-chloroindolyl phosphate hydrolysis protein</fullName>
    </submittedName>
</protein>
<gene>
    <name evidence="2" type="ORF">C7437_101681</name>
</gene>
<feature type="transmembrane region" description="Helical" evidence="1">
    <location>
        <begin position="7"/>
        <end position="27"/>
    </location>
</feature>
<dbReference type="AlphaFoldDB" id="A0A2W7MJU8"/>
<dbReference type="Proteomes" id="UP000248646">
    <property type="component" value="Unassembled WGS sequence"/>
</dbReference>
<dbReference type="OrthoDB" id="2081028at2"/>
<keyword evidence="3" id="KW-1185">Reference proteome</keyword>
<sequence>MSGIIQTFIRHIINIPVMITSWSILYFMVNTGFWISSGLAIGIYIISNFTIKKIQHRRIMKKHQLTPSEYFHIRKQLKEANTKISILNKHYTKVRSFNSFKQLFEMNRLAKRIVSLVKSNPRKFYQAEKFFYAHLDSAVELTSKYTLLVSQPVKSTDIKIALQDTRETLQSINSIMEQDLEGLLASDIEQLKMELDFVKLSTHKKEQPLYLKGESEDERKVIEYK</sequence>
<accession>A0A2W7MJU8</accession>
<reference evidence="2 3" key="1">
    <citation type="submission" date="2018-06" db="EMBL/GenBank/DDBJ databases">
        <title>Genomic Encyclopedia of Type Strains, Phase IV (KMG-IV): sequencing the most valuable type-strain genomes for metagenomic binning, comparative biology and taxonomic classification.</title>
        <authorList>
            <person name="Goeker M."/>
        </authorList>
    </citation>
    <scope>NUCLEOTIDE SEQUENCE [LARGE SCALE GENOMIC DNA]</scope>
    <source>
        <strain evidence="2 3">DSM 5</strain>
    </source>
</reference>
<organism evidence="2 3">
    <name type="scientific">Psychrobacillus insolitus</name>
    <dbReference type="NCBI Taxonomy" id="1461"/>
    <lineage>
        <taxon>Bacteria</taxon>
        <taxon>Bacillati</taxon>
        <taxon>Bacillota</taxon>
        <taxon>Bacilli</taxon>
        <taxon>Bacillales</taxon>
        <taxon>Bacillaceae</taxon>
        <taxon>Psychrobacillus</taxon>
    </lineage>
</organism>
<comment type="caution">
    <text evidence="2">The sequence shown here is derived from an EMBL/GenBank/DDBJ whole genome shotgun (WGS) entry which is preliminary data.</text>
</comment>
<dbReference type="EMBL" id="QKZI01000001">
    <property type="protein sequence ID" value="PZX07562.1"/>
    <property type="molecule type" value="Genomic_DNA"/>
</dbReference>
<dbReference type="InterPro" id="IPR018770">
    <property type="entry name" value="ChloroindolylP_hydrolase"/>
</dbReference>
<evidence type="ECO:0000313" key="3">
    <source>
        <dbReference type="Proteomes" id="UP000248646"/>
    </source>
</evidence>
<proteinExistence type="predicted"/>
<evidence type="ECO:0000256" key="1">
    <source>
        <dbReference type="SAM" id="Phobius"/>
    </source>
</evidence>
<keyword evidence="1" id="KW-0812">Transmembrane</keyword>
<keyword evidence="1" id="KW-0472">Membrane</keyword>